<protein>
    <recommendedName>
        <fullName evidence="4">Short chain dehydrogenase/reductase family protein</fullName>
    </recommendedName>
</protein>
<dbReference type="InterPro" id="IPR036291">
    <property type="entry name" value="NAD(P)-bd_dom_sf"/>
</dbReference>
<reference evidence="2 3" key="1">
    <citation type="journal article" date="2016" name="Front. Microbiol.">
        <title>Genome and transcriptome sequences reveal the specific parasitism of the nematophagous Purpureocillium lilacinum 36-1.</title>
        <authorList>
            <person name="Xie J."/>
            <person name="Li S."/>
            <person name="Mo C."/>
            <person name="Xiao X."/>
            <person name="Peng D."/>
            <person name="Wang G."/>
            <person name="Xiao Y."/>
        </authorList>
    </citation>
    <scope>NUCLEOTIDE SEQUENCE [LARGE SCALE GENOMIC DNA]</scope>
    <source>
        <strain evidence="2 3">36-1</strain>
    </source>
</reference>
<dbReference type="InterPro" id="IPR052228">
    <property type="entry name" value="Sec_Metab_Biosynth_Oxidored"/>
</dbReference>
<evidence type="ECO:0000313" key="2">
    <source>
        <dbReference type="EMBL" id="PWI76975.1"/>
    </source>
</evidence>
<sequence>MPEVSLNLEVPTCTCNEGHWHQSHGAAWKLPSLYQGRALATTERISRWLRSMFRHRTNDSRVSPQWSPPRSRIVGWLEEACRCTEFGGDDSSLAAFVTPENPKRSAVAERACIMVPYKAIQASNALINDATAPRVAVFVGGTSGIGQYTVKSLVATGASMRIYLVGRKSSEERARAFIHELRAINATADVIWTEGEVSLLAETRRICDIVRSQESHVDLLFLTTGYAPFGPRRETAEGLEVAQSLEYYTRLLFIQHLLPLLKQAEAPRVVSVLGGGMERASVDVDDLGLKKPGNFGAVKAQMQYTAMNTMALESLANVHPAVTFIHSWPGWVNTGNVRRGSEPNSIVAWLIWLLLEPLIALFSFSDEESGQRHLFECTSAAFGGRGVRWQGKPGVNSLGKSENGLFLVNYKCDSTPNARAVRLLRERAQTKIWDHTQEVLQPYLNVL</sequence>
<dbReference type="EMBL" id="LCWV01000001">
    <property type="protein sequence ID" value="PWI76975.1"/>
    <property type="molecule type" value="Genomic_DNA"/>
</dbReference>
<gene>
    <name evidence="2" type="ORF">PCL_04169</name>
</gene>
<evidence type="ECO:0000313" key="3">
    <source>
        <dbReference type="Proteomes" id="UP000245956"/>
    </source>
</evidence>
<dbReference type="Pfam" id="PF00106">
    <property type="entry name" value="adh_short"/>
    <property type="match status" value="1"/>
</dbReference>
<name>A0A2U3ER45_PURLI</name>
<evidence type="ECO:0000256" key="1">
    <source>
        <dbReference type="ARBA" id="ARBA00023002"/>
    </source>
</evidence>
<accession>A0A2U3ER45</accession>
<comment type="caution">
    <text evidence="2">The sequence shown here is derived from an EMBL/GenBank/DDBJ whole genome shotgun (WGS) entry which is preliminary data.</text>
</comment>
<keyword evidence="1" id="KW-0560">Oxidoreductase</keyword>
<dbReference type="SUPFAM" id="SSF51735">
    <property type="entry name" value="NAD(P)-binding Rossmann-fold domains"/>
    <property type="match status" value="1"/>
</dbReference>
<dbReference type="AlphaFoldDB" id="A0A2U3ER45"/>
<dbReference type="InterPro" id="IPR002347">
    <property type="entry name" value="SDR_fam"/>
</dbReference>
<dbReference type="GO" id="GO:0016491">
    <property type="term" value="F:oxidoreductase activity"/>
    <property type="evidence" value="ECO:0007669"/>
    <property type="project" value="UniProtKB-KW"/>
</dbReference>
<evidence type="ECO:0008006" key="4">
    <source>
        <dbReference type="Google" id="ProtNLM"/>
    </source>
</evidence>
<proteinExistence type="predicted"/>
<organism evidence="2 3">
    <name type="scientific">Purpureocillium lilacinum</name>
    <name type="common">Paecilomyces lilacinus</name>
    <dbReference type="NCBI Taxonomy" id="33203"/>
    <lineage>
        <taxon>Eukaryota</taxon>
        <taxon>Fungi</taxon>
        <taxon>Dikarya</taxon>
        <taxon>Ascomycota</taxon>
        <taxon>Pezizomycotina</taxon>
        <taxon>Sordariomycetes</taxon>
        <taxon>Hypocreomycetidae</taxon>
        <taxon>Hypocreales</taxon>
        <taxon>Ophiocordycipitaceae</taxon>
        <taxon>Purpureocillium</taxon>
    </lineage>
</organism>
<dbReference type="Gene3D" id="3.40.50.720">
    <property type="entry name" value="NAD(P)-binding Rossmann-like Domain"/>
    <property type="match status" value="1"/>
</dbReference>
<dbReference type="PANTHER" id="PTHR47534">
    <property type="entry name" value="YALI0E05731P"/>
    <property type="match status" value="1"/>
</dbReference>
<dbReference type="Proteomes" id="UP000245956">
    <property type="component" value="Unassembled WGS sequence"/>
</dbReference>
<dbReference type="PANTHER" id="PTHR47534:SF3">
    <property type="entry name" value="ALCOHOL DEHYDROGENASE-LIKE C-TERMINAL DOMAIN-CONTAINING PROTEIN"/>
    <property type="match status" value="1"/>
</dbReference>